<evidence type="ECO:0000313" key="3">
    <source>
        <dbReference type="EMBL" id="GAA0759077.1"/>
    </source>
</evidence>
<dbReference type="SUPFAM" id="SSF56925">
    <property type="entry name" value="OMPA-like"/>
    <property type="match status" value="1"/>
</dbReference>
<feature type="signal peptide" evidence="2">
    <location>
        <begin position="1"/>
        <end position="32"/>
    </location>
</feature>
<comment type="subcellular location">
    <subcellularLocation>
        <location evidence="1">Cell outer membrane</location>
    </subcellularLocation>
</comment>
<organism evidence="3 4">
    <name type="scientific">Ideonella azotifigens</name>
    <dbReference type="NCBI Taxonomy" id="513160"/>
    <lineage>
        <taxon>Bacteria</taxon>
        <taxon>Pseudomonadati</taxon>
        <taxon>Pseudomonadota</taxon>
        <taxon>Betaproteobacteria</taxon>
        <taxon>Burkholderiales</taxon>
        <taxon>Sphaerotilaceae</taxon>
        <taxon>Ideonella</taxon>
    </lineage>
</organism>
<sequence>MSFNNKEFATMRKTLIALAAVAAALAPQFAAAQQDSGQWLLRARALYLQSDNSDSTGLDLKINDKAFPEFDVSYFFTPNIATELVLTYPQRHTIRSGDTIIGSLKHLPPTLTLQYHFTDLKALRPYVGAGLNYTRFSSVSFEPAVDAALSPSIKKNSFGWALQAGVDVPVKDGWLVNFDLKKVQIETDVSSAGTKVGTFKVNPLLVSVGVGKRF</sequence>
<dbReference type="InterPro" id="IPR011250">
    <property type="entry name" value="OMP/PagP_B-barrel"/>
</dbReference>
<gene>
    <name evidence="3" type="ORF">GCM10009107_40180</name>
</gene>
<proteinExistence type="predicted"/>
<keyword evidence="2" id="KW-0732">Signal</keyword>
<dbReference type="Pfam" id="PF03922">
    <property type="entry name" value="OmpW"/>
    <property type="match status" value="1"/>
</dbReference>
<dbReference type="Proteomes" id="UP001500279">
    <property type="component" value="Unassembled WGS sequence"/>
</dbReference>
<accession>A0ABN1K9D6</accession>
<feature type="chain" id="PRO_5047003067" evidence="2">
    <location>
        <begin position="33"/>
        <end position="214"/>
    </location>
</feature>
<dbReference type="EMBL" id="BAAAEW010000026">
    <property type="protein sequence ID" value="GAA0759077.1"/>
    <property type="molecule type" value="Genomic_DNA"/>
</dbReference>
<dbReference type="PANTHER" id="PTHR36920">
    <property type="match status" value="1"/>
</dbReference>
<dbReference type="Gene3D" id="2.40.160.20">
    <property type="match status" value="1"/>
</dbReference>
<dbReference type="PANTHER" id="PTHR36920:SF1">
    <property type="entry name" value="OUTER MEMBRANE PROTEIN W"/>
    <property type="match status" value="1"/>
</dbReference>
<keyword evidence="4" id="KW-1185">Reference proteome</keyword>
<reference evidence="3 4" key="1">
    <citation type="journal article" date="2019" name="Int. J. Syst. Evol. Microbiol.">
        <title>The Global Catalogue of Microorganisms (GCM) 10K type strain sequencing project: providing services to taxonomists for standard genome sequencing and annotation.</title>
        <authorList>
            <consortium name="The Broad Institute Genomics Platform"/>
            <consortium name="The Broad Institute Genome Sequencing Center for Infectious Disease"/>
            <person name="Wu L."/>
            <person name="Ma J."/>
        </authorList>
    </citation>
    <scope>NUCLEOTIDE SEQUENCE [LARGE SCALE GENOMIC DNA]</scope>
    <source>
        <strain evidence="3 4">JCM 15503</strain>
    </source>
</reference>
<dbReference type="InterPro" id="IPR005618">
    <property type="entry name" value="OMPW"/>
</dbReference>
<comment type="caution">
    <text evidence="3">The sequence shown here is derived from an EMBL/GenBank/DDBJ whole genome shotgun (WGS) entry which is preliminary data.</text>
</comment>
<protein>
    <submittedName>
        <fullName evidence="3">OmpW family protein</fullName>
    </submittedName>
</protein>
<evidence type="ECO:0000256" key="2">
    <source>
        <dbReference type="SAM" id="SignalP"/>
    </source>
</evidence>
<evidence type="ECO:0000256" key="1">
    <source>
        <dbReference type="ARBA" id="ARBA00004442"/>
    </source>
</evidence>
<name>A0ABN1K9D6_9BURK</name>
<evidence type="ECO:0000313" key="4">
    <source>
        <dbReference type="Proteomes" id="UP001500279"/>
    </source>
</evidence>